<feature type="transmembrane region" description="Helical" evidence="2">
    <location>
        <begin position="333"/>
        <end position="358"/>
    </location>
</feature>
<keyword evidence="2" id="KW-0812">Transmembrane</keyword>
<sequence>MAAVDYDGRETAWKALIVATIALTLVWNAALFYKIKKAAGGIVAILTGQRGPRHQTLVSLIIGDVFVALFSLVVFARITFENQTFSIIKCREYVLSGAYFSYIMPFVYGVGIVVLALEGILYRRRVRTAPASRSPGALVALAVSTVPWIFGLTIALPLNIVGVDLDSCDFHINIGRARAIVYVCHVLPVAMAIFFTIVNICSSQNLSTSVENQQIPPVASGQPGFTDIALSEQATSPPLHTSPYNGAADGASLHPHPGPPPPHSQSTVPPLCENYQEPNYVPVGLSHTGPSPSHAGQLPPGSITYTQSGEIFLVPPPPSQSLRPYYSLKENGALLATTLAFFVCVYPEALYTLCYAYNRDRPELDELSLVIISDLVFLAVGHPHVCTSFLLVSNWEFGKAKFYVKPLQPFIKVLLYNCLLPW</sequence>
<feature type="transmembrane region" description="Helical" evidence="2">
    <location>
        <begin position="138"/>
        <end position="160"/>
    </location>
</feature>
<feature type="transmembrane region" description="Helical" evidence="2">
    <location>
        <begin position="180"/>
        <end position="201"/>
    </location>
</feature>
<accession>A0A3S1CEH3</accession>
<dbReference type="OrthoDB" id="6159850at2759"/>
<evidence type="ECO:0000256" key="2">
    <source>
        <dbReference type="SAM" id="Phobius"/>
    </source>
</evidence>
<evidence type="ECO:0000313" key="3">
    <source>
        <dbReference type="EMBL" id="RUS90470.1"/>
    </source>
</evidence>
<keyword evidence="4" id="KW-1185">Reference proteome</keyword>
<evidence type="ECO:0008006" key="5">
    <source>
        <dbReference type="Google" id="ProtNLM"/>
    </source>
</evidence>
<keyword evidence="2" id="KW-1133">Transmembrane helix</keyword>
<feature type="transmembrane region" description="Helical" evidence="2">
    <location>
        <begin position="56"/>
        <end position="78"/>
    </location>
</feature>
<feature type="transmembrane region" description="Helical" evidence="2">
    <location>
        <begin position="370"/>
        <end position="392"/>
    </location>
</feature>
<gene>
    <name evidence="3" type="ORF">EGW08_001738</name>
</gene>
<proteinExistence type="predicted"/>
<dbReference type="Proteomes" id="UP000271974">
    <property type="component" value="Unassembled WGS sequence"/>
</dbReference>
<keyword evidence="2" id="KW-0472">Membrane</keyword>
<dbReference type="SUPFAM" id="SSF81321">
    <property type="entry name" value="Family A G protein-coupled receptor-like"/>
    <property type="match status" value="1"/>
</dbReference>
<organism evidence="3 4">
    <name type="scientific">Elysia chlorotica</name>
    <name type="common">Eastern emerald elysia</name>
    <name type="synonym">Sea slug</name>
    <dbReference type="NCBI Taxonomy" id="188477"/>
    <lineage>
        <taxon>Eukaryota</taxon>
        <taxon>Metazoa</taxon>
        <taxon>Spiralia</taxon>
        <taxon>Lophotrochozoa</taxon>
        <taxon>Mollusca</taxon>
        <taxon>Gastropoda</taxon>
        <taxon>Heterobranchia</taxon>
        <taxon>Euthyneura</taxon>
        <taxon>Panpulmonata</taxon>
        <taxon>Sacoglossa</taxon>
        <taxon>Placobranchoidea</taxon>
        <taxon>Plakobranchidae</taxon>
        <taxon>Elysia</taxon>
    </lineage>
</organism>
<name>A0A3S1CEH3_ELYCH</name>
<dbReference type="EMBL" id="RQTK01000031">
    <property type="protein sequence ID" value="RUS90470.1"/>
    <property type="molecule type" value="Genomic_DNA"/>
</dbReference>
<protein>
    <recommendedName>
        <fullName evidence="5">G-protein coupled receptors family 1 profile domain-containing protein</fullName>
    </recommendedName>
</protein>
<feature type="region of interest" description="Disordered" evidence="1">
    <location>
        <begin position="236"/>
        <end position="271"/>
    </location>
</feature>
<reference evidence="3 4" key="1">
    <citation type="submission" date="2019-01" db="EMBL/GenBank/DDBJ databases">
        <title>A draft genome assembly of the solar-powered sea slug Elysia chlorotica.</title>
        <authorList>
            <person name="Cai H."/>
            <person name="Li Q."/>
            <person name="Fang X."/>
            <person name="Li J."/>
            <person name="Curtis N.E."/>
            <person name="Altenburger A."/>
            <person name="Shibata T."/>
            <person name="Feng M."/>
            <person name="Maeda T."/>
            <person name="Schwartz J.A."/>
            <person name="Shigenobu S."/>
            <person name="Lundholm N."/>
            <person name="Nishiyama T."/>
            <person name="Yang H."/>
            <person name="Hasebe M."/>
            <person name="Li S."/>
            <person name="Pierce S.K."/>
            <person name="Wang J."/>
        </authorList>
    </citation>
    <scope>NUCLEOTIDE SEQUENCE [LARGE SCALE GENOMIC DNA]</scope>
    <source>
        <strain evidence="3">EC2010</strain>
        <tissue evidence="3">Whole organism of an adult</tissue>
    </source>
</reference>
<feature type="transmembrane region" description="Helical" evidence="2">
    <location>
        <begin position="98"/>
        <end position="117"/>
    </location>
</feature>
<dbReference type="AlphaFoldDB" id="A0A3S1CEH3"/>
<feature type="transmembrane region" description="Helical" evidence="2">
    <location>
        <begin position="12"/>
        <end position="35"/>
    </location>
</feature>
<evidence type="ECO:0000256" key="1">
    <source>
        <dbReference type="SAM" id="MobiDB-lite"/>
    </source>
</evidence>
<comment type="caution">
    <text evidence="3">The sequence shown here is derived from an EMBL/GenBank/DDBJ whole genome shotgun (WGS) entry which is preliminary data.</text>
</comment>
<evidence type="ECO:0000313" key="4">
    <source>
        <dbReference type="Proteomes" id="UP000271974"/>
    </source>
</evidence>